<dbReference type="PANTHER" id="PTHR30055">
    <property type="entry name" value="HTH-TYPE TRANSCRIPTIONAL REGULATOR RUTR"/>
    <property type="match status" value="1"/>
</dbReference>
<dbReference type="InterPro" id="IPR050109">
    <property type="entry name" value="HTH-type_TetR-like_transc_reg"/>
</dbReference>
<reference evidence="5 6" key="1">
    <citation type="submission" date="2019-06" db="EMBL/GenBank/DDBJ databases">
        <title>Sequencing the genomes of 1000 actinobacteria strains.</title>
        <authorList>
            <person name="Klenk H.-P."/>
        </authorList>
    </citation>
    <scope>NUCLEOTIDE SEQUENCE [LARGE SCALE GENOMIC DNA]</scope>
    <source>
        <strain evidence="5 6">DSM 45043</strain>
    </source>
</reference>
<dbReference type="PANTHER" id="PTHR30055:SF237">
    <property type="entry name" value="TRANSCRIPTIONAL REPRESSOR MCE3R"/>
    <property type="match status" value="1"/>
</dbReference>
<feature type="DNA-binding region" description="H-T-H motif" evidence="2">
    <location>
        <begin position="63"/>
        <end position="82"/>
    </location>
</feature>
<protein>
    <submittedName>
        <fullName evidence="5">TetR family transcriptional regulator</fullName>
    </submittedName>
</protein>
<dbReference type="PROSITE" id="PS50977">
    <property type="entry name" value="HTH_TETR_2"/>
    <property type="match status" value="1"/>
</dbReference>
<dbReference type="EMBL" id="VFPO01000001">
    <property type="protein sequence ID" value="TQM67506.1"/>
    <property type="molecule type" value="Genomic_DNA"/>
</dbReference>
<keyword evidence="6" id="KW-1185">Reference proteome</keyword>
<dbReference type="InterPro" id="IPR036271">
    <property type="entry name" value="Tet_transcr_reg_TetR-rel_C_sf"/>
</dbReference>
<sequence length="229" mass="23875">MASPVAPDPDALPPVRGSGAPGASAGASGGGASGARAQQGPGEDGILRAAIAVMTEHGYHGTSVRDIAARAGISPAALYYHFASKQDVLATIMERGIEALLRVSRAALAAAGDEPAGRLGALVETHVLFHLRDQRGTMLGTSELRALEEPVRGRHLAKRQRQQRLFDGVVVQGVEAGVFTTPIPLEASRAIVVMCTGVASWFSPEGPLGREEVAGNYRRLALDMVGARR</sequence>
<dbReference type="Proteomes" id="UP000316706">
    <property type="component" value="Unassembled WGS sequence"/>
</dbReference>
<evidence type="ECO:0000313" key="5">
    <source>
        <dbReference type="EMBL" id="TQM67506.1"/>
    </source>
</evidence>
<dbReference type="SUPFAM" id="SSF48498">
    <property type="entry name" value="Tetracyclin repressor-like, C-terminal domain"/>
    <property type="match status" value="1"/>
</dbReference>
<comment type="caution">
    <text evidence="5">The sequence shown here is derived from an EMBL/GenBank/DDBJ whole genome shotgun (WGS) entry which is preliminary data.</text>
</comment>
<dbReference type="GO" id="GO:0003700">
    <property type="term" value="F:DNA-binding transcription factor activity"/>
    <property type="evidence" value="ECO:0007669"/>
    <property type="project" value="TreeGrafter"/>
</dbReference>
<dbReference type="GO" id="GO:0000976">
    <property type="term" value="F:transcription cis-regulatory region binding"/>
    <property type="evidence" value="ECO:0007669"/>
    <property type="project" value="TreeGrafter"/>
</dbReference>
<name>A0A543IAA3_9ACTN</name>
<feature type="domain" description="HTH tetR-type" evidence="4">
    <location>
        <begin position="40"/>
        <end position="100"/>
    </location>
</feature>
<dbReference type="AlphaFoldDB" id="A0A543IAA3"/>
<evidence type="ECO:0000256" key="2">
    <source>
        <dbReference type="PROSITE-ProRule" id="PRU00335"/>
    </source>
</evidence>
<evidence type="ECO:0000259" key="4">
    <source>
        <dbReference type="PROSITE" id="PS50977"/>
    </source>
</evidence>
<dbReference type="Gene3D" id="1.10.357.10">
    <property type="entry name" value="Tetracycline Repressor, domain 2"/>
    <property type="match status" value="1"/>
</dbReference>
<dbReference type="InterPro" id="IPR041490">
    <property type="entry name" value="KstR2_TetR_C"/>
</dbReference>
<gene>
    <name evidence="5" type="ORF">FHX41_1121</name>
</gene>
<dbReference type="OrthoDB" id="1669699at2"/>
<dbReference type="InterPro" id="IPR001647">
    <property type="entry name" value="HTH_TetR"/>
</dbReference>
<dbReference type="InterPro" id="IPR023772">
    <property type="entry name" value="DNA-bd_HTH_TetR-type_CS"/>
</dbReference>
<organism evidence="5 6">
    <name type="scientific">Actinomadura hallensis</name>
    <dbReference type="NCBI Taxonomy" id="337895"/>
    <lineage>
        <taxon>Bacteria</taxon>
        <taxon>Bacillati</taxon>
        <taxon>Actinomycetota</taxon>
        <taxon>Actinomycetes</taxon>
        <taxon>Streptosporangiales</taxon>
        <taxon>Thermomonosporaceae</taxon>
        <taxon>Actinomadura</taxon>
    </lineage>
</organism>
<feature type="compositionally biased region" description="Low complexity" evidence="3">
    <location>
        <begin position="13"/>
        <end position="26"/>
    </location>
</feature>
<dbReference type="PROSITE" id="PS01081">
    <property type="entry name" value="HTH_TETR_1"/>
    <property type="match status" value="1"/>
</dbReference>
<feature type="region of interest" description="Disordered" evidence="3">
    <location>
        <begin position="1"/>
        <end position="41"/>
    </location>
</feature>
<evidence type="ECO:0000256" key="1">
    <source>
        <dbReference type="ARBA" id="ARBA00023125"/>
    </source>
</evidence>
<proteinExistence type="predicted"/>
<dbReference type="Pfam" id="PF17932">
    <property type="entry name" value="TetR_C_24"/>
    <property type="match status" value="1"/>
</dbReference>
<evidence type="ECO:0000256" key="3">
    <source>
        <dbReference type="SAM" id="MobiDB-lite"/>
    </source>
</evidence>
<keyword evidence="1 2" id="KW-0238">DNA-binding</keyword>
<accession>A0A543IAA3</accession>
<dbReference type="Pfam" id="PF00440">
    <property type="entry name" value="TetR_N"/>
    <property type="match status" value="1"/>
</dbReference>
<feature type="compositionally biased region" description="Pro residues" evidence="3">
    <location>
        <begin position="1"/>
        <end position="12"/>
    </location>
</feature>
<dbReference type="PRINTS" id="PR00455">
    <property type="entry name" value="HTHTETR"/>
</dbReference>
<evidence type="ECO:0000313" key="6">
    <source>
        <dbReference type="Proteomes" id="UP000316706"/>
    </source>
</evidence>
<dbReference type="RefSeq" id="WP_141966490.1">
    <property type="nucleotide sequence ID" value="NZ_VFPO01000001.1"/>
</dbReference>
<dbReference type="InterPro" id="IPR009057">
    <property type="entry name" value="Homeodomain-like_sf"/>
</dbReference>
<dbReference type="SUPFAM" id="SSF46689">
    <property type="entry name" value="Homeodomain-like"/>
    <property type="match status" value="1"/>
</dbReference>